<gene>
    <name evidence="2" type="ORF">DY000_02009731</name>
</gene>
<evidence type="ECO:0000256" key="1">
    <source>
        <dbReference type="SAM" id="Phobius"/>
    </source>
</evidence>
<feature type="transmembrane region" description="Helical" evidence="1">
    <location>
        <begin position="236"/>
        <end position="258"/>
    </location>
</feature>
<keyword evidence="1" id="KW-0812">Transmembrane</keyword>
<sequence>MGWLLNGHRGCATVDELALLLNNHLVFPSPLLYTVASSHSRRPSTVGIIHTLRFTIKPHYIRTSRRIRPYFAAASLPLPLRPSPSPVSTTVSSPTGSTAIKSRSAISKQKEVKRKHASETWAVEIEETSLVRHVSLMERVSPSSLHISLPRRKLDRWEEATGEAVDEVIFLSRHTADENDDFLAALCFDQSNGGEDPYAFIQTEHGNLFQDFGSSSGVNLQPEQESSSETACKFNLSLLSVAVLFLALSTCVFFFCCYDIRSRCLRLSDESTSEALAVRRLLSHRLPTDAHKAKKDWYDIVEGNHSLWDGVARIFF</sequence>
<keyword evidence="3" id="KW-1185">Reference proteome</keyword>
<proteinExistence type="predicted"/>
<dbReference type="PANTHER" id="PTHR31240:SF0">
    <property type="entry name" value="MATERNAL EFFECT EMBRYO ARREST 18"/>
    <property type="match status" value="1"/>
</dbReference>
<evidence type="ECO:0000313" key="3">
    <source>
        <dbReference type="Proteomes" id="UP000266723"/>
    </source>
</evidence>
<comment type="caution">
    <text evidence="2">The sequence shown here is derived from an EMBL/GenBank/DDBJ whole genome shotgun (WGS) entry which is preliminary data.</text>
</comment>
<dbReference type="PANTHER" id="PTHR31240">
    <property type="entry name" value="MATERNAL EFFECT EMBRYO ARREST 18"/>
    <property type="match status" value="1"/>
</dbReference>
<organism evidence="2 3">
    <name type="scientific">Brassica cretica</name>
    <name type="common">Mustard</name>
    <dbReference type="NCBI Taxonomy" id="69181"/>
    <lineage>
        <taxon>Eukaryota</taxon>
        <taxon>Viridiplantae</taxon>
        <taxon>Streptophyta</taxon>
        <taxon>Embryophyta</taxon>
        <taxon>Tracheophyta</taxon>
        <taxon>Spermatophyta</taxon>
        <taxon>Magnoliopsida</taxon>
        <taxon>eudicotyledons</taxon>
        <taxon>Gunneridae</taxon>
        <taxon>Pentapetalae</taxon>
        <taxon>rosids</taxon>
        <taxon>malvids</taxon>
        <taxon>Brassicales</taxon>
        <taxon>Brassicaceae</taxon>
        <taxon>Brassiceae</taxon>
        <taxon>Brassica</taxon>
    </lineage>
</organism>
<keyword evidence="1" id="KW-1133">Transmembrane helix</keyword>
<keyword evidence="1" id="KW-0472">Membrane</keyword>
<reference evidence="2 3" key="1">
    <citation type="journal article" date="2020" name="BMC Genomics">
        <title>Intraspecific diversification of the crop wild relative Brassica cretica Lam. using demographic model selection.</title>
        <authorList>
            <person name="Kioukis A."/>
            <person name="Michalopoulou V.A."/>
            <person name="Briers L."/>
            <person name="Pirintsos S."/>
            <person name="Studholme D.J."/>
            <person name="Pavlidis P."/>
            <person name="Sarris P.F."/>
        </authorList>
    </citation>
    <scope>NUCLEOTIDE SEQUENCE [LARGE SCALE GENOMIC DNA]</scope>
    <source>
        <strain evidence="3">cv. PFS-1207/04</strain>
    </source>
</reference>
<evidence type="ECO:0000313" key="2">
    <source>
        <dbReference type="EMBL" id="KAF3546907.1"/>
    </source>
</evidence>
<name>A0ABQ7C5Q8_BRACR</name>
<dbReference type="EMBL" id="QGKV02000832">
    <property type="protein sequence ID" value="KAF3546907.1"/>
    <property type="molecule type" value="Genomic_DNA"/>
</dbReference>
<protein>
    <submittedName>
        <fullName evidence="2">Uncharacterized protein</fullName>
    </submittedName>
</protein>
<accession>A0ABQ7C5Q8</accession>
<dbReference type="Proteomes" id="UP000266723">
    <property type="component" value="Unassembled WGS sequence"/>
</dbReference>